<evidence type="ECO:0000256" key="5">
    <source>
        <dbReference type="ARBA" id="ARBA00023136"/>
    </source>
</evidence>
<feature type="transmembrane region" description="Helical" evidence="6">
    <location>
        <begin position="399"/>
        <end position="425"/>
    </location>
</feature>
<feature type="transmembrane region" description="Helical" evidence="6">
    <location>
        <begin position="217"/>
        <end position="234"/>
    </location>
</feature>
<protein>
    <submittedName>
        <fullName evidence="8">Amino acid transporter ANT1</fullName>
    </submittedName>
</protein>
<dbReference type="Proteomes" id="UP001327560">
    <property type="component" value="Chromosome 6"/>
</dbReference>
<keyword evidence="9" id="KW-1185">Reference proteome</keyword>
<feature type="transmembrane region" description="Helical" evidence="6">
    <location>
        <begin position="466"/>
        <end position="487"/>
    </location>
</feature>
<evidence type="ECO:0000256" key="2">
    <source>
        <dbReference type="ARBA" id="ARBA00022692"/>
    </source>
</evidence>
<comment type="subcellular location">
    <subcellularLocation>
        <location evidence="1">Membrane</location>
        <topology evidence="1">Multi-pass membrane protein</topology>
    </subcellularLocation>
</comment>
<dbReference type="PANTHER" id="PTHR22950">
    <property type="entry name" value="AMINO ACID TRANSPORTER"/>
    <property type="match status" value="1"/>
</dbReference>
<name>A0AAQ3KTR5_9LILI</name>
<feature type="transmembrane region" description="Helical" evidence="6">
    <location>
        <begin position="118"/>
        <end position="139"/>
    </location>
</feature>
<evidence type="ECO:0000256" key="1">
    <source>
        <dbReference type="ARBA" id="ARBA00004141"/>
    </source>
</evidence>
<feature type="transmembrane region" description="Helical" evidence="6">
    <location>
        <begin position="279"/>
        <end position="302"/>
    </location>
</feature>
<keyword evidence="2 6" id="KW-0812">Transmembrane</keyword>
<evidence type="ECO:0000313" key="9">
    <source>
        <dbReference type="Proteomes" id="UP001327560"/>
    </source>
</evidence>
<evidence type="ECO:0000313" key="8">
    <source>
        <dbReference type="EMBL" id="WOL12026.1"/>
    </source>
</evidence>
<dbReference type="Pfam" id="PF01490">
    <property type="entry name" value="Aa_trans"/>
    <property type="match status" value="1"/>
</dbReference>
<dbReference type="GO" id="GO:0005774">
    <property type="term" value="C:vacuolar membrane"/>
    <property type="evidence" value="ECO:0007669"/>
    <property type="project" value="TreeGrafter"/>
</dbReference>
<feature type="domain" description="Amino acid transporter transmembrane" evidence="7">
    <location>
        <begin position="86"/>
        <end position="487"/>
    </location>
</feature>
<feature type="transmembrane region" description="Helical" evidence="6">
    <location>
        <begin position="179"/>
        <end position="197"/>
    </location>
</feature>
<evidence type="ECO:0000259" key="7">
    <source>
        <dbReference type="Pfam" id="PF01490"/>
    </source>
</evidence>
<dbReference type="InterPro" id="IPR013057">
    <property type="entry name" value="AA_transpt_TM"/>
</dbReference>
<evidence type="ECO:0000256" key="6">
    <source>
        <dbReference type="SAM" id="Phobius"/>
    </source>
</evidence>
<proteinExistence type="predicted"/>
<dbReference type="GO" id="GO:0015179">
    <property type="term" value="F:L-amino acid transmembrane transporter activity"/>
    <property type="evidence" value="ECO:0007669"/>
    <property type="project" value="TreeGrafter"/>
</dbReference>
<keyword evidence="3" id="KW-0813">Transport</keyword>
<dbReference type="AlphaFoldDB" id="A0AAQ3KTR5"/>
<evidence type="ECO:0000256" key="3">
    <source>
        <dbReference type="ARBA" id="ARBA00022970"/>
    </source>
</evidence>
<dbReference type="PANTHER" id="PTHR22950:SF349">
    <property type="entry name" value="AMINO ACID TRANSPORTER TRANSMEMBRANE DOMAIN-CONTAINING PROTEIN"/>
    <property type="match status" value="1"/>
</dbReference>
<feature type="transmembrane region" description="Helical" evidence="6">
    <location>
        <begin position="241"/>
        <end position="259"/>
    </location>
</feature>
<accession>A0AAQ3KTR5</accession>
<keyword evidence="3" id="KW-0029">Amino-acid transport</keyword>
<reference evidence="8 9" key="1">
    <citation type="submission" date="2023-10" db="EMBL/GenBank/DDBJ databases">
        <title>Chromosome-scale genome assembly provides insights into flower coloration mechanisms of Canna indica.</title>
        <authorList>
            <person name="Li C."/>
        </authorList>
    </citation>
    <scope>NUCLEOTIDE SEQUENCE [LARGE SCALE GENOMIC DNA]</scope>
    <source>
        <tissue evidence="8">Flower</tissue>
    </source>
</reference>
<keyword evidence="4 6" id="KW-1133">Transmembrane helix</keyword>
<sequence>MNITSETDNDSCPVISQMRPRPYIRTTSHSSVFRRGWVRLVRSRYGIFLSEVGIGRLCNRKLVGEVEMKEKGKAPLLEAAASPSDGTTVLQTLGNIVVSVVGTGVLGLPYAFRVAGWLAGSLGVAAAGLCTFYCMILLVHCRRKLEEEKEETNDLPQLHSYGDLGAKAFGSIGRYMTEFIVFIANAGGAIAYLVFIGQNLSSIVASFNTGDQHMRPAVFIFLLVLPIQIILSFIRSLSTLAPFSAFADFCTVLAMALVFKEDLQAFDSSFKERSAFNGTWGLPFAGGVAVFCFEGFSMTLALEASMAERRKFPLVLFQALFGIIVAYVCFGIFGYLAYGDEIKDIITLNLPDNWTAVAVKAGLCIALTFTFPIMMHPINEITETRLKSSRWFQKLSHNVRGAEFVGLQASRILVLAVISTLASFIPGFGYFVSFVGSTVCALLSFVLPAIFHLTFLDSEMRLWQRVLDYCILVIGIAFAGFGTYNAITDKASVDISA</sequence>
<feature type="transmembrane region" description="Helical" evidence="6">
    <location>
        <begin position="314"/>
        <end position="338"/>
    </location>
</feature>
<dbReference type="EMBL" id="CP136895">
    <property type="protein sequence ID" value="WOL12026.1"/>
    <property type="molecule type" value="Genomic_DNA"/>
</dbReference>
<organism evidence="8 9">
    <name type="scientific">Canna indica</name>
    <name type="common">Indian-shot</name>
    <dbReference type="NCBI Taxonomy" id="4628"/>
    <lineage>
        <taxon>Eukaryota</taxon>
        <taxon>Viridiplantae</taxon>
        <taxon>Streptophyta</taxon>
        <taxon>Embryophyta</taxon>
        <taxon>Tracheophyta</taxon>
        <taxon>Spermatophyta</taxon>
        <taxon>Magnoliopsida</taxon>
        <taxon>Liliopsida</taxon>
        <taxon>Zingiberales</taxon>
        <taxon>Cannaceae</taxon>
        <taxon>Canna</taxon>
    </lineage>
</organism>
<gene>
    <name evidence="8" type="ORF">Cni_G20790</name>
</gene>
<feature type="transmembrane region" description="Helical" evidence="6">
    <location>
        <begin position="93"/>
        <end position="112"/>
    </location>
</feature>
<evidence type="ECO:0000256" key="4">
    <source>
        <dbReference type="ARBA" id="ARBA00022989"/>
    </source>
</evidence>
<feature type="transmembrane region" description="Helical" evidence="6">
    <location>
        <begin position="431"/>
        <end position="454"/>
    </location>
</feature>
<keyword evidence="5 6" id="KW-0472">Membrane</keyword>
<feature type="transmembrane region" description="Helical" evidence="6">
    <location>
        <begin position="358"/>
        <end position="378"/>
    </location>
</feature>